<dbReference type="InterPro" id="IPR011761">
    <property type="entry name" value="ATP-grasp"/>
</dbReference>
<dbReference type="Proteomes" id="UP000781173">
    <property type="component" value="Unassembled WGS sequence"/>
</dbReference>
<dbReference type="Gene3D" id="3.30.470.20">
    <property type="entry name" value="ATP-grasp fold, B domain"/>
    <property type="match status" value="1"/>
</dbReference>
<keyword evidence="1" id="KW-0547">Nucleotide-binding</keyword>
<keyword evidence="1" id="KW-0067">ATP-binding</keyword>
<organism evidence="3 4">
    <name type="scientific">Candidatus Dojkabacteria bacterium</name>
    <dbReference type="NCBI Taxonomy" id="2099670"/>
    <lineage>
        <taxon>Bacteria</taxon>
        <taxon>Candidatus Dojkabacteria</taxon>
    </lineage>
</organism>
<protein>
    <submittedName>
        <fullName evidence="3">ATP-grasp domain-containing protein</fullName>
    </submittedName>
</protein>
<feature type="domain" description="ATP-grasp" evidence="2">
    <location>
        <begin position="133"/>
        <end position="329"/>
    </location>
</feature>
<gene>
    <name evidence="3" type="ORF">H3C67_02000</name>
</gene>
<comment type="caution">
    <text evidence="3">The sequence shown here is derived from an EMBL/GenBank/DDBJ whole genome shotgun (WGS) entry which is preliminary data.</text>
</comment>
<name>A0A952AGT7_9BACT</name>
<dbReference type="GO" id="GO:0005524">
    <property type="term" value="F:ATP binding"/>
    <property type="evidence" value="ECO:0007669"/>
    <property type="project" value="UniProtKB-UniRule"/>
</dbReference>
<dbReference type="GO" id="GO:0046872">
    <property type="term" value="F:metal ion binding"/>
    <property type="evidence" value="ECO:0007669"/>
    <property type="project" value="InterPro"/>
</dbReference>
<evidence type="ECO:0000259" key="2">
    <source>
        <dbReference type="PROSITE" id="PS50975"/>
    </source>
</evidence>
<dbReference type="AlphaFoldDB" id="A0A952AGT7"/>
<dbReference type="EMBL" id="JACFOF010000003">
    <property type="protein sequence ID" value="MBW7953534.1"/>
    <property type="molecule type" value="Genomic_DNA"/>
</dbReference>
<evidence type="ECO:0000313" key="3">
    <source>
        <dbReference type="EMBL" id="MBW7953534.1"/>
    </source>
</evidence>
<reference evidence="3" key="1">
    <citation type="journal article" date="2022" name="ISME J.">
        <title>A general approach to explore prokaryotic protein glycosylation reveals the unique surface layer modulation of an anammox bacterium.</title>
        <authorList>
            <person name="Pabst M."/>
            <person name="Grouzdev D.S."/>
            <person name="Lawson C.E."/>
            <person name="Kleikamp H.B.C."/>
            <person name="de Ram C."/>
            <person name="Louwen R."/>
            <person name="Lin Y.M."/>
            <person name="Lucker S."/>
            <person name="van Loosdrecht M.C.M."/>
            <person name="Laureni M."/>
        </authorList>
    </citation>
    <scope>NUCLEOTIDE SEQUENCE</scope>
    <source>
        <strain evidence="3">BROCD043</strain>
    </source>
</reference>
<dbReference type="Pfam" id="PF02655">
    <property type="entry name" value="ATP-grasp_3"/>
    <property type="match status" value="1"/>
</dbReference>
<evidence type="ECO:0000256" key="1">
    <source>
        <dbReference type="PROSITE-ProRule" id="PRU00409"/>
    </source>
</evidence>
<dbReference type="SUPFAM" id="SSF56059">
    <property type="entry name" value="Glutathione synthetase ATP-binding domain-like"/>
    <property type="match status" value="1"/>
</dbReference>
<proteinExistence type="predicted"/>
<evidence type="ECO:0000313" key="4">
    <source>
        <dbReference type="Proteomes" id="UP000781173"/>
    </source>
</evidence>
<dbReference type="PROSITE" id="PS50975">
    <property type="entry name" value="ATP_GRASP"/>
    <property type="match status" value="1"/>
</dbReference>
<sequence length="472" mass="52862">MQKLLEKINQQLDKATYFYLTRDIERALGLEDLISSYHVAVINNSPILELVRKNNVSVFSLAEHTTNLPASSYRLLKSDSFQNYLQTINSDTRYLQTFKVSGAFQKFAEQQKFRVMNTSSALNRLFEDKVSQSKQLLASGVKVPNQEVVVLGSSSFNDMQSKYGDLFVLQFNRGHSGNATYFIDSEALWSELAGKYPQREARISQFISGPTYTLNGVITKHGVYLGGLSLQITGIKELSLEKGATVGNDFLCREGFKETTLTEIIAQAERIGNYMHSLGYLGMFGIDLIISNGSPYIVEINARQPASIPYYTKIQRNLQQTPLALMHIAAFLDLEIEEDAKAYNQVSMQPIEYSQVSIRAFEDTQVNTQFKSGIYRLQSDNSAKNVATGEVIADTIFLDEDQDKPLILQKETYNASDLNTESGILLLMPSAMQKISKGAEIIRLQAKQSVLLDATTVKPWVSDILVSIKNQL</sequence>
<accession>A0A952AGT7</accession>
<dbReference type="InterPro" id="IPR003806">
    <property type="entry name" value="ATP-grasp_PylC-type"/>
</dbReference>